<feature type="transmembrane region" description="Helical" evidence="6">
    <location>
        <begin position="102"/>
        <end position="121"/>
    </location>
</feature>
<evidence type="ECO:0000256" key="6">
    <source>
        <dbReference type="SAM" id="Phobius"/>
    </source>
</evidence>
<evidence type="ECO:0000256" key="1">
    <source>
        <dbReference type="ARBA" id="ARBA00004141"/>
    </source>
</evidence>
<evidence type="ECO:0000313" key="8">
    <source>
        <dbReference type="Proteomes" id="UP000595662"/>
    </source>
</evidence>
<evidence type="ECO:0000256" key="4">
    <source>
        <dbReference type="ARBA" id="ARBA00022989"/>
    </source>
</evidence>
<dbReference type="AlphaFoldDB" id="A0A7T6XIZ3"/>
<dbReference type="GeneID" id="26234965"/>
<proteinExistence type="predicted"/>
<gene>
    <name evidence="7" type="ORF">Pdw03_4791</name>
</gene>
<dbReference type="PANTHER" id="PTHR43791">
    <property type="entry name" value="PERMEASE-RELATED"/>
    <property type="match status" value="1"/>
</dbReference>
<evidence type="ECO:0000256" key="5">
    <source>
        <dbReference type="ARBA" id="ARBA00023136"/>
    </source>
</evidence>
<evidence type="ECO:0000256" key="3">
    <source>
        <dbReference type="ARBA" id="ARBA00022692"/>
    </source>
</evidence>
<keyword evidence="2" id="KW-0813">Transport</keyword>
<dbReference type="GO" id="GO:0022857">
    <property type="term" value="F:transmembrane transporter activity"/>
    <property type="evidence" value="ECO:0007669"/>
    <property type="project" value="TreeGrafter"/>
</dbReference>
<protein>
    <submittedName>
        <fullName evidence="7">Major facilitator superfamily domain, general substrate transporter</fullName>
    </submittedName>
</protein>
<reference evidence="7 8" key="1">
    <citation type="submission" date="2020-08" db="EMBL/GenBank/DDBJ databases">
        <title>The completed genome sequence of the pathogenic ascomycete fungus Penicillium digitatum.</title>
        <authorList>
            <person name="Wang M."/>
        </authorList>
    </citation>
    <scope>NUCLEOTIDE SEQUENCE [LARGE SCALE GENOMIC DNA]</scope>
    <source>
        <strain evidence="7 8">PdW03</strain>
    </source>
</reference>
<dbReference type="GO" id="GO:0016020">
    <property type="term" value="C:membrane"/>
    <property type="evidence" value="ECO:0007669"/>
    <property type="project" value="UniProtKB-SubCell"/>
</dbReference>
<organism evidence="7 8">
    <name type="scientific">Penicillium digitatum</name>
    <name type="common">Green mold</name>
    <dbReference type="NCBI Taxonomy" id="36651"/>
    <lineage>
        <taxon>Eukaryota</taxon>
        <taxon>Fungi</taxon>
        <taxon>Dikarya</taxon>
        <taxon>Ascomycota</taxon>
        <taxon>Pezizomycotina</taxon>
        <taxon>Eurotiomycetes</taxon>
        <taxon>Eurotiomycetidae</taxon>
        <taxon>Eurotiales</taxon>
        <taxon>Aspergillaceae</taxon>
        <taxon>Penicillium</taxon>
    </lineage>
</organism>
<comment type="subcellular location">
    <subcellularLocation>
        <location evidence="1">Membrane</location>
        <topology evidence="1">Multi-pass membrane protein</topology>
    </subcellularLocation>
</comment>
<dbReference type="VEuPathDB" id="FungiDB:PDIP_66490"/>
<dbReference type="PANTHER" id="PTHR43791:SF73">
    <property type="entry name" value="TRANSPORTER, PUTATIVE-RELATED"/>
    <property type="match status" value="1"/>
</dbReference>
<dbReference type="EMBL" id="CP060774">
    <property type="protein sequence ID" value="QQK41937.1"/>
    <property type="molecule type" value="Genomic_DNA"/>
</dbReference>
<evidence type="ECO:0000256" key="2">
    <source>
        <dbReference type="ARBA" id="ARBA00022448"/>
    </source>
</evidence>
<dbReference type="Proteomes" id="UP000595662">
    <property type="component" value="Chromosome 1"/>
</dbReference>
<evidence type="ECO:0000313" key="7">
    <source>
        <dbReference type="EMBL" id="QQK41937.1"/>
    </source>
</evidence>
<feature type="transmembrane region" description="Helical" evidence="6">
    <location>
        <begin position="165"/>
        <end position="188"/>
    </location>
</feature>
<dbReference type="RefSeq" id="XP_065956238.1">
    <property type="nucleotide sequence ID" value="XM_066100838.1"/>
</dbReference>
<keyword evidence="4 6" id="KW-1133">Transmembrane helix</keyword>
<keyword evidence="5 6" id="KW-0472">Membrane</keyword>
<keyword evidence="3 6" id="KW-0812">Transmembrane</keyword>
<feature type="transmembrane region" description="Helical" evidence="6">
    <location>
        <begin position="133"/>
        <end position="153"/>
    </location>
</feature>
<accession>A0A7T6XIZ3</accession>
<name>A0A7T6XIZ3_PENDI</name>
<sequence length="254" mass="28815">MPDFPMDALYLSERERLIPTERLRADQMGISNQEWRWDHAREVPFDLMTCCWFFSIMTISMASHVDPTNGSRDSRSERLDPHVLPSAGAIMMLSVPRHKKEVLLFGYYLVFTITPLIYAYQAQNTAGGTKKKCTPGIVFIGMCAGNAIGPLLYSTKDAPLYRTGLIVSLVMFVTVGIIAGLTPFYLLYLNMIHEKRRVELGKVGPVADMSMLDKDQRKETKVLELEDIQKVSVGQENGLQDMTDLKNEDIFYVY</sequence>